<evidence type="ECO:0000256" key="3">
    <source>
        <dbReference type="ARBA" id="ARBA00022741"/>
    </source>
</evidence>
<proteinExistence type="inferred from homology"/>
<keyword evidence="2" id="KW-0813">Transport</keyword>
<dbReference type="PROSITE" id="PS50893">
    <property type="entry name" value="ABC_TRANSPORTER_2"/>
    <property type="match status" value="1"/>
</dbReference>
<dbReference type="PANTHER" id="PTHR43335">
    <property type="entry name" value="ABC TRANSPORTER, ATP-BINDING PROTEIN"/>
    <property type="match status" value="1"/>
</dbReference>
<dbReference type="EMBL" id="DRQG01000104">
    <property type="protein sequence ID" value="HGY56212.1"/>
    <property type="molecule type" value="Genomic_DNA"/>
</dbReference>
<keyword evidence="3" id="KW-0547">Nucleotide-binding</keyword>
<name>A0A7V4UEB7_CALAY</name>
<dbReference type="Gene3D" id="3.40.50.300">
    <property type="entry name" value="P-loop containing nucleotide triphosphate hydrolases"/>
    <property type="match status" value="1"/>
</dbReference>
<dbReference type="AlphaFoldDB" id="A0A7V4UEB7"/>
<dbReference type="InterPro" id="IPR003439">
    <property type="entry name" value="ABC_transporter-like_ATP-bd"/>
</dbReference>
<comment type="caution">
    <text evidence="6">The sequence shown here is derived from an EMBL/GenBank/DDBJ whole genome shotgun (WGS) entry which is preliminary data.</text>
</comment>
<gene>
    <name evidence="6" type="ORF">ENK44_10945</name>
</gene>
<dbReference type="PANTHER" id="PTHR43335:SF4">
    <property type="entry name" value="ABC TRANSPORTER, ATP-BINDING PROTEIN"/>
    <property type="match status" value="1"/>
</dbReference>
<evidence type="ECO:0000259" key="5">
    <source>
        <dbReference type="PROSITE" id="PS50893"/>
    </source>
</evidence>
<evidence type="ECO:0000256" key="4">
    <source>
        <dbReference type="ARBA" id="ARBA00022840"/>
    </source>
</evidence>
<reference evidence="6" key="1">
    <citation type="journal article" date="2020" name="mSystems">
        <title>Genome- and Community-Level Interaction Insights into Carbon Utilization and Element Cycling Functions of Hydrothermarchaeota in Hydrothermal Sediment.</title>
        <authorList>
            <person name="Zhou Z."/>
            <person name="Liu Y."/>
            <person name="Xu W."/>
            <person name="Pan J."/>
            <person name="Luo Z.H."/>
            <person name="Li M."/>
        </authorList>
    </citation>
    <scope>NUCLEOTIDE SEQUENCE [LARGE SCALE GENOMIC DNA]</scope>
    <source>
        <strain evidence="6">HyVt-577</strain>
    </source>
</reference>
<sequence length="312" mass="34796">MIDVEGLTRYYGEKRAISDVSFHVNKGEILGLLGPNAAGKTTTMRILTCYMPPTSGSATVGGYDIFEQSMDVRRITGYLPENPPLYTELTVDDYLLFVAQLKGIEKSRLKSEIDTVIEKAALGDVRHRIIGKLSKGYKQRVGLAQSLLNNPQIIILDEPTVGLDPKQIIEIRELIKNLRGDHTVILSSHILPEVEQTCERVVIINEGRVVAEDTPENLTNRLRGSERIIMQVEGSEETVKKTLQPIADIQNITVKPENNGLVRVEVESDKDVRKELANAVVKNGLGLLELTVDRFTLEDIFLHLTTKEEEVA</sequence>
<dbReference type="GO" id="GO:0005524">
    <property type="term" value="F:ATP binding"/>
    <property type="evidence" value="ECO:0007669"/>
    <property type="project" value="UniProtKB-KW"/>
</dbReference>
<accession>A0A7V4UEB7</accession>
<dbReference type="SUPFAM" id="SSF52540">
    <property type="entry name" value="P-loop containing nucleoside triphosphate hydrolases"/>
    <property type="match status" value="1"/>
</dbReference>
<protein>
    <submittedName>
        <fullName evidence="6">ATP-binding cassette domain-containing protein</fullName>
    </submittedName>
</protein>
<feature type="domain" description="ABC transporter" evidence="5">
    <location>
        <begin position="2"/>
        <end position="231"/>
    </location>
</feature>
<organism evidence="6">
    <name type="scientific">Caldithrix abyssi</name>
    <dbReference type="NCBI Taxonomy" id="187145"/>
    <lineage>
        <taxon>Bacteria</taxon>
        <taxon>Pseudomonadati</taxon>
        <taxon>Calditrichota</taxon>
        <taxon>Calditrichia</taxon>
        <taxon>Calditrichales</taxon>
        <taxon>Calditrichaceae</taxon>
        <taxon>Caldithrix</taxon>
    </lineage>
</organism>
<dbReference type="GO" id="GO:0016887">
    <property type="term" value="F:ATP hydrolysis activity"/>
    <property type="evidence" value="ECO:0007669"/>
    <property type="project" value="InterPro"/>
</dbReference>
<dbReference type="InterPro" id="IPR027417">
    <property type="entry name" value="P-loop_NTPase"/>
</dbReference>
<evidence type="ECO:0000256" key="1">
    <source>
        <dbReference type="ARBA" id="ARBA00005417"/>
    </source>
</evidence>
<dbReference type="Pfam" id="PF00005">
    <property type="entry name" value="ABC_tran"/>
    <property type="match status" value="1"/>
</dbReference>
<evidence type="ECO:0000313" key="6">
    <source>
        <dbReference type="EMBL" id="HGY56212.1"/>
    </source>
</evidence>
<keyword evidence="4 6" id="KW-0067">ATP-binding</keyword>
<comment type="similarity">
    <text evidence="1">Belongs to the ABC transporter superfamily.</text>
</comment>
<dbReference type="Proteomes" id="UP000885779">
    <property type="component" value="Unassembled WGS sequence"/>
</dbReference>
<dbReference type="InterPro" id="IPR003593">
    <property type="entry name" value="AAA+_ATPase"/>
</dbReference>
<evidence type="ECO:0000256" key="2">
    <source>
        <dbReference type="ARBA" id="ARBA00022448"/>
    </source>
</evidence>
<dbReference type="SMART" id="SM00382">
    <property type="entry name" value="AAA"/>
    <property type="match status" value="1"/>
</dbReference>